<reference evidence="1" key="2">
    <citation type="submission" date="2021-09" db="EMBL/GenBank/DDBJ databases">
        <authorList>
            <person name="Gilroy R."/>
        </authorList>
    </citation>
    <scope>NUCLEOTIDE SEQUENCE</scope>
    <source>
        <strain evidence="1">CHK124-7917</strain>
    </source>
</reference>
<proteinExistence type="predicted"/>
<dbReference type="RefSeq" id="WP_274959565.1">
    <property type="nucleotide sequence ID" value="NZ_DYWQ01000139.1"/>
</dbReference>
<organism evidence="1 2">
    <name type="scientific">Thermophilibacter provencensis</name>
    <dbReference type="NCBI Taxonomy" id="1852386"/>
    <lineage>
        <taxon>Bacteria</taxon>
        <taxon>Bacillati</taxon>
        <taxon>Actinomycetota</taxon>
        <taxon>Coriobacteriia</taxon>
        <taxon>Coriobacteriales</taxon>
        <taxon>Atopobiaceae</taxon>
        <taxon>Thermophilibacter</taxon>
    </lineage>
</organism>
<dbReference type="EMBL" id="DYWQ01000139">
    <property type="protein sequence ID" value="HJF45912.1"/>
    <property type="molecule type" value="Genomic_DNA"/>
</dbReference>
<dbReference type="AlphaFoldDB" id="A0A921GGH8"/>
<comment type="caution">
    <text evidence="1">The sequence shown here is derived from an EMBL/GenBank/DDBJ whole genome shotgun (WGS) entry which is preliminary data.</text>
</comment>
<gene>
    <name evidence="1" type="ORF">K8U72_09055</name>
</gene>
<name>A0A921GGH8_9ACTN</name>
<evidence type="ECO:0000313" key="1">
    <source>
        <dbReference type="EMBL" id="HJF45912.1"/>
    </source>
</evidence>
<evidence type="ECO:0000313" key="2">
    <source>
        <dbReference type="Proteomes" id="UP000697330"/>
    </source>
</evidence>
<accession>A0A921GGH8</accession>
<evidence type="ECO:0008006" key="3">
    <source>
        <dbReference type="Google" id="ProtNLM"/>
    </source>
</evidence>
<sequence>MNVFLAGTDSLKFTRLARASPDLVLEPAGNAHRELAPGILDVPALRLALPEEVIPAQPGTPLNLTFFSRGNRSGAHGVRSRALLADLPDNTFLEVLRTSGEPWPCAGSEPLRLFVESAGLSLVRVEQQLSRQVELGALTSAAAFYRLLTFPMEACGSYARDPVDPAHGPCAFELPPIATPEGIIAFLEEARGIRGIKRARRAAALVQSGAGSPEETLLSFAYKLPARMGGVEFPPFQENVPIEWPLEVLGLVEHRQMRPDFHWSGQRTASEYNGKDHISEKGFEEDQRRIRDYQACGISVFPASYKNVRTIQALDAYLALIAHSLARTEGPAFERRVRKTLSNPDARQARVVLLSQMLPAVPSEKPTW</sequence>
<dbReference type="Proteomes" id="UP000697330">
    <property type="component" value="Unassembled WGS sequence"/>
</dbReference>
<reference evidence="1" key="1">
    <citation type="journal article" date="2021" name="PeerJ">
        <title>Extensive microbial diversity within the chicken gut microbiome revealed by metagenomics and culture.</title>
        <authorList>
            <person name="Gilroy R."/>
            <person name="Ravi A."/>
            <person name="Getino M."/>
            <person name="Pursley I."/>
            <person name="Horton D.L."/>
            <person name="Alikhan N.F."/>
            <person name="Baker D."/>
            <person name="Gharbi K."/>
            <person name="Hall N."/>
            <person name="Watson M."/>
            <person name="Adriaenssens E.M."/>
            <person name="Foster-Nyarko E."/>
            <person name="Jarju S."/>
            <person name="Secka A."/>
            <person name="Antonio M."/>
            <person name="Oren A."/>
            <person name="Chaudhuri R.R."/>
            <person name="La Ragione R."/>
            <person name="Hildebrand F."/>
            <person name="Pallen M.J."/>
        </authorList>
    </citation>
    <scope>NUCLEOTIDE SEQUENCE</scope>
    <source>
        <strain evidence="1">CHK124-7917</strain>
    </source>
</reference>
<protein>
    <recommendedName>
        <fullName evidence="3">DUF559 domain-containing protein</fullName>
    </recommendedName>
</protein>